<comment type="similarity">
    <text evidence="2">Belongs to the EamA transporter family.</text>
</comment>
<keyword evidence="5 6" id="KW-0472">Membrane</keyword>
<dbReference type="InterPro" id="IPR037185">
    <property type="entry name" value="EmrE-like"/>
</dbReference>
<protein>
    <submittedName>
        <fullName evidence="8">EamA family transporter</fullName>
    </submittedName>
</protein>
<dbReference type="SUPFAM" id="SSF103481">
    <property type="entry name" value="Multidrug resistance efflux transporter EmrE"/>
    <property type="match status" value="2"/>
</dbReference>
<dbReference type="PANTHER" id="PTHR32322:SF2">
    <property type="entry name" value="EAMA DOMAIN-CONTAINING PROTEIN"/>
    <property type="match status" value="1"/>
</dbReference>
<dbReference type="Pfam" id="PF00892">
    <property type="entry name" value="EamA"/>
    <property type="match status" value="2"/>
</dbReference>
<feature type="transmembrane region" description="Helical" evidence="6">
    <location>
        <begin position="226"/>
        <end position="248"/>
    </location>
</feature>
<keyword evidence="4 6" id="KW-1133">Transmembrane helix</keyword>
<evidence type="ECO:0000313" key="9">
    <source>
        <dbReference type="Proteomes" id="UP000677611"/>
    </source>
</evidence>
<dbReference type="EMBL" id="JAGDQJ010000041">
    <property type="protein sequence ID" value="MBO1628309.1"/>
    <property type="molecule type" value="Genomic_DNA"/>
</dbReference>
<dbReference type="RefSeq" id="WP_208019380.1">
    <property type="nucleotide sequence ID" value="NZ_CP127376.1"/>
</dbReference>
<comment type="caution">
    <text evidence="8">The sequence shown here is derived from an EMBL/GenBank/DDBJ whole genome shotgun (WGS) entry which is preliminary data.</text>
</comment>
<name>A0ABS3P570_9BACI</name>
<feature type="transmembrane region" description="Helical" evidence="6">
    <location>
        <begin position="159"/>
        <end position="179"/>
    </location>
</feature>
<evidence type="ECO:0000256" key="1">
    <source>
        <dbReference type="ARBA" id="ARBA00004127"/>
    </source>
</evidence>
<feature type="transmembrane region" description="Helical" evidence="6">
    <location>
        <begin position="191"/>
        <end position="211"/>
    </location>
</feature>
<reference evidence="8 9" key="1">
    <citation type="submission" date="2021-03" db="EMBL/GenBank/DDBJ databases">
        <title>Identification of novel Bacillus strains.</title>
        <authorList>
            <person name="Xiao Z."/>
            <person name="Li Y."/>
            <person name="Shen J."/>
        </authorList>
    </citation>
    <scope>NUCLEOTIDE SEQUENCE [LARGE SCALE GENOMIC DNA]</scope>
    <source>
        <strain evidence="8 9">SY8</strain>
    </source>
</reference>
<evidence type="ECO:0000256" key="5">
    <source>
        <dbReference type="ARBA" id="ARBA00023136"/>
    </source>
</evidence>
<feature type="transmembrane region" description="Helical" evidence="6">
    <location>
        <begin position="37"/>
        <end position="59"/>
    </location>
</feature>
<organism evidence="8 9">
    <name type="scientific">Bacillus arachidis</name>
    <dbReference type="NCBI Taxonomy" id="2819290"/>
    <lineage>
        <taxon>Bacteria</taxon>
        <taxon>Bacillati</taxon>
        <taxon>Bacillota</taxon>
        <taxon>Bacilli</taxon>
        <taxon>Bacillales</taxon>
        <taxon>Bacillaceae</taxon>
        <taxon>Bacillus</taxon>
    </lineage>
</organism>
<sequence>MNKKNRIKGMIMVVIGASLWGLSGTVAQQLFQKEGISTEWLVTIRLLLSGITLITISIFGQNKREILGIWKNKTEAIKLVIFGTIGMLGVQYTYFASINEGNAAVATILQYLAPLFITIYLIMKYKSLPTKGEVLAITLAILGTFLLLTNGSINNLTVSIPAIIWGVLSGLSLAFYTLYSKGLLENWSSAVLVGWGMIIGGLGVTILQFATKREVVFLANIPNLDVYTLLLIAFVVIFGTLISFYLFLDSIRYISPKETTLLGCTEPLASILSSVIILHIPFLFFQIIGAICIIVVVIVLSKKPAETESDLAISNDENYTINSR</sequence>
<evidence type="ECO:0000256" key="3">
    <source>
        <dbReference type="ARBA" id="ARBA00022692"/>
    </source>
</evidence>
<evidence type="ECO:0000256" key="6">
    <source>
        <dbReference type="SAM" id="Phobius"/>
    </source>
</evidence>
<evidence type="ECO:0000256" key="2">
    <source>
        <dbReference type="ARBA" id="ARBA00007362"/>
    </source>
</evidence>
<dbReference type="InterPro" id="IPR050638">
    <property type="entry name" value="AA-Vitamin_Transporters"/>
</dbReference>
<gene>
    <name evidence="8" type="ORF">J4P90_24515</name>
</gene>
<feature type="transmembrane region" description="Helical" evidence="6">
    <location>
        <begin position="103"/>
        <end position="122"/>
    </location>
</feature>
<dbReference type="InterPro" id="IPR000620">
    <property type="entry name" value="EamA_dom"/>
</dbReference>
<dbReference type="PANTHER" id="PTHR32322">
    <property type="entry name" value="INNER MEMBRANE TRANSPORTER"/>
    <property type="match status" value="1"/>
</dbReference>
<feature type="domain" description="EamA" evidence="7">
    <location>
        <begin position="8"/>
        <end position="148"/>
    </location>
</feature>
<feature type="domain" description="EamA" evidence="7">
    <location>
        <begin position="162"/>
        <end position="301"/>
    </location>
</feature>
<dbReference type="Proteomes" id="UP000677611">
    <property type="component" value="Unassembled WGS sequence"/>
</dbReference>
<evidence type="ECO:0000256" key="4">
    <source>
        <dbReference type="ARBA" id="ARBA00022989"/>
    </source>
</evidence>
<proteinExistence type="inferred from homology"/>
<keyword evidence="3 6" id="KW-0812">Transmembrane</keyword>
<feature type="transmembrane region" description="Helical" evidence="6">
    <location>
        <begin position="79"/>
        <end position="97"/>
    </location>
</feature>
<feature type="transmembrane region" description="Helical" evidence="6">
    <location>
        <begin position="283"/>
        <end position="301"/>
    </location>
</feature>
<evidence type="ECO:0000259" key="7">
    <source>
        <dbReference type="Pfam" id="PF00892"/>
    </source>
</evidence>
<feature type="transmembrane region" description="Helical" evidence="6">
    <location>
        <begin position="134"/>
        <end position="153"/>
    </location>
</feature>
<feature type="transmembrane region" description="Helical" evidence="6">
    <location>
        <begin position="260"/>
        <end position="277"/>
    </location>
</feature>
<keyword evidence="9" id="KW-1185">Reference proteome</keyword>
<comment type="subcellular location">
    <subcellularLocation>
        <location evidence="1">Endomembrane system</location>
        <topology evidence="1">Multi-pass membrane protein</topology>
    </subcellularLocation>
</comment>
<evidence type="ECO:0000313" key="8">
    <source>
        <dbReference type="EMBL" id="MBO1628309.1"/>
    </source>
</evidence>
<accession>A0ABS3P570</accession>